<gene>
    <name evidence="1" type="ORF">A3A79_02415</name>
</gene>
<name>A0A1F6AIB6_9BACT</name>
<dbReference type="STRING" id="1798392.A3A79_02415"/>
<sequence length="106" mass="12360">MSKVESLVNGLNKLVHSGELNKAGLITLGPKLGFRRRFYNHGIYYDEYKESNTAYLMRITKALSNTESLARFGQHYENLSVHERRAIGRAIKKIRRKRSKFVYLLQ</sequence>
<comment type="caution">
    <text evidence="1">The sequence shown here is derived from an EMBL/GenBank/DDBJ whole genome shotgun (WGS) entry which is preliminary data.</text>
</comment>
<proteinExistence type="predicted"/>
<organism evidence="1 2">
    <name type="scientific">Candidatus Gottesmanbacteria bacterium RIFCSPLOWO2_01_FULL_43_11b</name>
    <dbReference type="NCBI Taxonomy" id="1798392"/>
    <lineage>
        <taxon>Bacteria</taxon>
        <taxon>Candidatus Gottesmaniibacteriota</taxon>
    </lineage>
</organism>
<evidence type="ECO:0000313" key="1">
    <source>
        <dbReference type="EMBL" id="OGG24027.1"/>
    </source>
</evidence>
<dbReference type="Proteomes" id="UP000178759">
    <property type="component" value="Unassembled WGS sequence"/>
</dbReference>
<dbReference type="AlphaFoldDB" id="A0A1F6AIB6"/>
<accession>A0A1F6AIB6</accession>
<evidence type="ECO:0000313" key="2">
    <source>
        <dbReference type="Proteomes" id="UP000178759"/>
    </source>
</evidence>
<dbReference type="EMBL" id="MFJV01000001">
    <property type="protein sequence ID" value="OGG24027.1"/>
    <property type="molecule type" value="Genomic_DNA"/>
</dbReference>
<reference evidence="1 2" key="1">
    <citation type="journal article" date="2016" name="Nat. Commun.">
        <title>Thousands of microbial genomes shed light on interconnected biogeochemical processes in an aquifer system.</title>
        <authorList>
            <person name="Anantharaman K."/>
            <person name="Brown C.T."/>
            <person name="Hug L.A."/>
            <person name="Sharon I."/>
            <person name="Castelle C.J."/>
            <person name="Probst A.J."/>
            <person name="Thomas B.C."/>
            <person name="Singh A."/>
            <person name="Wilkins M.J."/>
            <person name="Karaoz U."/>
            <person name="Brodie E.L."/>
            <person name="Williams K.H."/>
            <person name="Hubbard S.S."/>
            <person name="Banfield J.F."/>
        </authorList>
    </citation>
    <scope>NUCLEOTIDE SEQUENCE [LARGE SCALE GENOMIC DNA]</scope>
</reference>
<protein>
    <submittedName>
        <fullName evidence="1">Uncharacterized protein</fullName>
    </submittedName>
</protein>